<evidence type="ECO:0000313" key="2">
    <source>
        <dbReference type="EMBL" id="CAA9313927.1"/>
    </source>
</evidence>
<name>A0A6J4KTM2_9BACT</name>
<dbReference type="AlphaFoldDB" id="A0A6J4KTM2"/>
<dbReference type="EMBL" id="CADCTU010000381">
    <property type="protein sequence ID" value="CAA9313927.1"/>
    <property type="molecule type" value="Genomic_DNA"/>
</dbReference>
<reference evidence="2" key="1">
    <citation type="submission" date="2020-02" db="EMBL/GenBank/DDBJ databases">
        <authorList>
            <person name="Meier V. D."/>
        </authorList>
    </citation>
    <scope>NUCLEOTIDE SEQUENCE</scope>
    <source>
        <strain evidence="2">AVDCRST_MAG11</strain>
    </source>
</reference>
<accession>A0A6J4KTM2</accession>
<feature type="non-terminal residue" evidence="2">
    <location>
        <position position="1"/>
    </location>
</feature>
<feature type="transmembrane region" description="Helical" evidence="1">
    <location>
        <begin position="84"/>
        <end position="103"/>
    </location>
</feature>
<evidence type="ECO:0000256" key="1">
    <source>
        <dbReference type="SAM" id="Phobius"/>
    </source>
</evidence>
<sequence>ALAGHAALFTLVLRREWRPLVAVPVALSLATAAAWSWVLLAVRPHYDYPPFATPAALAAAATVAAACAASWLVARRAVRDGGGLGARGVLVVGAVGPALAVLWGTQELAYAVSPAVATFALIAFWAAAGVAAILVGRGRGIAAARQAGLGLSILAALKAVGQASDERSIGLRVGSYLLVGVFLLAVAYWYRAVPDAEEQQPRPA</sequence>
<proteinExistence type="predicted"/>
<keyword evidence="1" id="KW-0812">Transmembrane</keyword>
<gene>
    <name evidence="2" type="ORF">AVDCRST_MAG11-1676</name>
</gene>
<keyword evidence="1" id="KW-0472">Membrane</keyword>
<feature type="transmembrane region" description="Helical" evidence="1">
    <location>
        <begin position="115"/>
        <end position="135"/>
    </location>
</feature>
<feature type="transmembrane region" description="Helical" evidence="1">
    <location>
        <begin position="51"/>
        <end position="72"/>
    </location>
</feature>
<organism evidence="2">
    <name type="scientific">uncultured Gemmatimonadaceae bacterium</name>
    <dbReference type="NCBI Taxonomy" id="246130"/>
    <lineage>
        <taxon>Bacteria</taxon>
        <taxon>Pseudomonadati</taxon>
        <taxon>Gemmatimonadota</taxon>
        <taxon>Gemmatimonadia</taxon>
        <taxon>Gemmatimonadales</taxon>
        <taxon>Gemmatimonadaceae</taxon>
        <taxon>environmental samples</taxon>
    </lineage>
</organism>
<protein>
    <recommendedName>
        <fullName evidence="3">DUF2339 domain-containing protein</fullName>
    </recommendedName>
</protein>
<feature type="transmembrane region" description="Helical" evidence="1">
    <location>
        <begin position="20"/>
        <end position="39"/>
    </location>
</feature>
<feature type="transmembrane region" description="Helical" evidence="1">
    <location>
        <begin position="169"/>
        <end position="190"/>
    </location>
</feature>
<evidence type="ECO:0008006" key="3">
    <source>
        <dbReference type="Google" id="ProtNLM"/>
    </source>
</evidence>
<keyword evidence="1" id="KW-1133">Transmembrane helix</keyword>